<dbReference type="PANTHER" id="PTHR31111:SF119">
    <property type="entry name" value="F-BOX DOMAIN-CONTAINING PROTEIN"/>
    <property type="match status" value="1"/>
</dbReference>
<dbReference type="GeneID" id="104764730"/>
<evidence type="ECO:0000256" key="1">
    <source>
        <dbReference type="SAM" id="MobiDB-lite"/>
    </source>
</evidence>
<dbReference type="PROSITE" id="PS50181">
    <property type="entry name" value="FBOX"/>
    <property type="match status" value="1"/>
</dbReference>
<feature type="domain" description="F-box" evidence="2">
    <location>
        <begin position="24"/>
        <end position="73"/>
    </location>
</feature>
<dbReference type="InterPro" id="IPR001810">
    <property type="entry name" value="F-box_dom"/>
</dbReference>
<feature type="compositionally biased region" description="Basic residues" evidence="1">
    <location>
        <begin position="9"/>
        <end position="24"/>
    </location>
</feature>
<dbReference type="Pfam" id="PF08268">
    <property type="entry name" value="FBA_3"/>
    <property type="match status" value="1"/>
</dbReference>
<organism evidence="3 4">
    <name type="scientific">Camelina sativa</name>
    <name type="common">False flax</name>
    <name type="synonym">Myagrum sativum</name>
    <dbReference type="NCBI Taxonomy" id="90675"/>
    <lineage>
        <taxon>Eukaryota</taxon>
        <taxon>Viridiplantae</taxon>
        <taxon>Streptophyta</taxon>
        <taxon>Embryophyta</taxon>
        <taxon>Tracheophyta</taxon>
        <taxon>Spermatophyta</taxon>
        <taxon>Magnoliopsida</taxon>
        <taxon>eudicotyledons</taxon>
        <taxon>Gunneridae</taxon>
        <taxon>Pentapetalae</taxon>
        <taxon>rosids</taxon>
        <taxon>malvids</taxon>
        <taxon>Brassicales</taxon>
        <taxon>Brassicaceae</taxon>
        <taxon>Camelineae</taxon>
        <taxon>Camelina</taxon>
    </lineage>
</organism>
<feature type="region of interest" description="Disordered" evidence="1">
    <location>
        <begin position="1"/>
        <end position="29"/>
    </location>
</feature>
<dbReference type="InterPro" id="IPR013187">
    <property type="entry name" value="F-box-assoc_dom_typ3"/>
</dbReference>
<dbReference type="SUPFAM" id="SSF81383">
    <property type="entry name" value="F-box domain"/>
    <property type="match status" value="1"/>
</dbReference>
<dbReference type="NCBIfam" id="TIGR01640">
    <property type="entry name" value="F_box_assoc_1"/>
    <property type="match status" value="1"/>
</dbReference>
<dbReference type="CDD" id="cd22157">
    <property type="entry name" value="F-box_AtFBW1-like"/>
    <property type="match status" value="1"/>
</dbReference>
<protein>
    <submittedName>
        <fullName evidence="4">F-box protein At3g10240</fullName>
    </submittedName>
</protein>
<evidence type="ECO:0000259" key="2">
    <source>
        <dbReference type="PROSITE" id="PS50181"/>
    </source>
</evidence>
<reference evidence="4" key="2">
    <citation type="submission" date="2025-08" db="UniProtKB">
        <authorList>
            <consortium name="RefSeq"/>
        </authorList>
    </citation>
    <scope>IDENTIFICATION</scope>
    <source>
        <tissue evidence="4">Leaf</tissue>
    </source>
</reference>
<dbReference type="Gene3D" id="1.20.1280.50">
    <property type="match status" value="1"/>
</dbReference>
<dbReference type="InterPro" id="IPR036047">
    <property type="entry name" value="F-box-like_dom_sf"/>
</dbReference>
<dbReference type="Proteomes" id="UP000694864">
    <property type="component" value="Chromosome 19"/>
</dbReference>
<reference evidence="3" key="1">
    <citation type="journal article" date="2014" name="Nat. Commun.">
        <title>The emerging biofuel crop Camelina sativa retains a highly undifferentiated hexaploid genome structure.</title>
        <authorList>
            <person name="Kagale S."/>
            <person name="Koh C."/>
            <person name="Nixon J."/>
            <person name="Bollina V."/>
            <person name="Clarke W.E."/>
            <person name="Tuteja R."/>
            <person name="Spillane C."/>
            <person name="Robinson S.J."/>
            <person name="Links M.G."/>
            <person name="Clarke C."/>
            <person name="Higgins E.E."/>
            <person name="Huebert T."/>
            <person name="Sharpe A.G."/>
            <person name="Parkin I.A."/>
        </authorList>
    </citation>
    <scope>NUCLEOTIDE SEQUENCE [LARGE SCALE GENOMIC DNA]</scope>
    <source>
        <strain evidence="3">cv. DH55</strain>
    </source>
</reference>
<evidence type="ECO:0000313" key="4">
    <source>
        <dbReference type="RefSeq" id="XP_010486624.1"/>
    </source>
</evidence>
<dbReference type="InterPro" id="IPR017451">
    <property type="entry name" value="F-box-assoc_interact_dom"/>
</dbReference>
<proteinExistence type="predicted"/>
<dbReference type="Pfam" id="PF00646">
    <property type="entry name" value="F-box"/>
    <property type="match status" value="1"/>
</dbReference>
<accession>A0ABM0XIV1</accession>
<gene>
    <name evidence="4" type="primary">LOC104764730</name>
</gene>
<dbReference type="SMART" id="SM00256">
    <property type="entry name" value="FBOX"/>
    <property type="match status" value="1"/>
</dbReference>
<name>A0ABM0XIV1_CAMSA</name>
<evidence type="ECO:0000313" key="3">
    <source>
        <dbReference type="Proteomes" id="UP000694864"/>
    </source>
</evidence>
<dbReference type="RefSeq" id="XP_010486624.1">
    <property type="nucleotide sequence ID" value="XM_010488322.2"/>
</dbReference>
<dbReference type="PANTHER" id="PTHR31111">
    <property type="entry name" value="BNAA05G37150D PROTEIN-RELATED"/>
    <property type="match status" value="1"/>
</dbReference>
<sequence length="393" mass="46175">MEQQEEKKKKIKVCKRRRRRRKQSKSGSSLPLDLTSEILLRLPEKSVVRFRCVSKPWSSITTDPYFISLFKTRSPRLLLCFKANDKLFVSSIRQHHQTFDTWNKSYSSSQPIDRYHMDLKFPINFNYFLPTESVQGLICFQESATPIVWNPSTRRFLTLPKLNTGWKDITIFLGYDPVEGKHKVMCIPFSKSCDDCRVFTLGSAQKSWRAVKTNYSHRSNYYTSGRCIKGVVYYLAFVYHMDVWVLMTFDVKSEKFDRIQLPSSDVHKELIPYEGRIGCVDRKRNMKKGIRLWILEDAEKHKWSSKDFLAPLSHFDKSLGCCFLLKGFTSAGEFIYVEQLFRKPSYILFCYPVRNSFRRFELKGITDDQSVLSNVHGYTLHVFPNHVESQLSF</sequence>
<keyword evidence="3" id="KW-1185">Reference proteome</keyword>